<keyword evidence="6" id="KW-0131">Cell cycle</keyword>
<dbReference type="PANTHER" id="PTHR35794">
    <property type="entry name" value="CELL DIVISION PROTEIN DIVIVA"/>
    <property type="match status" value="1"/>
</dbReference>
<dbReference type="STRING" id="81857.IV38_GL000253"/>
<keyword evidence="11" id="KW-1185">Reference proteome</keyword>
<evidence type="ECO:0000256" key="6">
    <source>
        <dbReference type="ARBA" id="ARBA00023306"/>
    </source>
</evidence>
<reference evidence="11 12" key="1">
    <citation type="journal article" date="2015" name="Genome Announc.">
        <title>Expanding the biotechnology potential of lactobacilli through comparative genomics of 213 strains and associated genera.</title>
        <authorList>
            <person name="Sun Z."/>
            <person name="Harris H.M."/>
            <person name="McCann A."/>
            <person name="Guo C."/>
            <person name="Argimon S."/>
            <person name="Zhang W."/>
            <person name="Yang X."/>
            <person name="Jeffery I.B."/>
            <person name="Cooney J.C."/>
            <person name="Kagawa T.F."/>
            <person name="Liu W."/>
            <person name="Song Y."/>
            <person name="Salvetti E."/>
            <person name="Wrobel A."/>
            <person name="Rasinkangas P."/>
            <person name="Parkhill J."/>
            <person name="Rea M.C."/>
            <person name="O'Sullivan O."/>
            <person name="Ritari J."/>
            <person name="Douillard F.P."/>
            <person name="Paul Ross R."/>
            <person name="Yang R."/>
            <person name="Briner A.E."/>
            <person name="Felis G.E."/>
            <person name="de Vos W.M."/>
            <person name="Barrangou R."/>
            <person name="Klaenhammer T.R."/>
            <person name="Caufield P.W."/>
            <person name="Cui Y."/>
            <person name="Zhang H."/>
            <person name="O'Toole P.W."/>
        </authorList>
    </citation>
    <scope>NUCLEOTIDE SEQUENCE [LARGE SCALE GENOMIC DNA]</scope>
    <source>
        <strain evidence="9 12">ATCC BAA-66</strain>
        <strain evidence="10 11">DSM 13344</strain>
    </source>
</reference>
<feature type="coiled-coil region" evidence="7">
    <location>
        <begin position="29"/>
        <end position="56"/>
    </location>
</feature>
<dbReference type="GO" id="GO:0005737">
    <property type="term" value="C:cytoplasm"/>
    <property type="evidence" value="ECO:0007669"/>
    <property type="project" value="UniProtKB-SubCell"/>
</dbReference>
<dbReference type="EMBL" id="JQAT01000001">
    <property type="protein sequence ID" value="KRN29369.1"/>
    <property type="molecule type" value="Genomic_DNA"/>
</dbReference>
<feature type="coiled-coil region" evidence="7">
    <location>
        <begin position="86"/>
        <end position="135"/>
    </location>
</feature>
<dbReference type="GO" id="GO:0051301">
    <property type="term" value="P:cell division"/>
    <property type="evidence" value="ECO:0007669"/>
    <property type="project" value="UniProtKB-KW"/>
</dbReference>
<keyword evidence="4" id="KW-0132">Cell division</keyword>
<accession>A0A0R2G3H8</accession>
<comment type="similarity">
    <text evidence="2">Belongs to the DivIVA family.</text>
</comment>
<dbReference type="AlphaFoldDB" id="A0A0R2G3H8"/>
<organism evidence="10 11">
    <name type="scientific">Lactobacillus selangorensis</name>
    <dbReference type="NCBI Taxonomy" id="81857"/>
    <lineage>
        <taxon>Bacteria</taxon>
        <taxon>Bacillati</taxon>
        <taxon>Bacillota</taxon>
        <taxon>Bacilli</taxon>
        <taxon>Lactobacillales</taxon>
        <taxon>Lactobacillaceae</taxon>
        <taxon>Lactobacillus</taxon>
    </lineage>
</organism>
<dbReference type="InterPro" id="IPR007793">
    <property type="entry name" value="DivIVA_fam"/>
</dbReference>
<dbReference type="InterPro" id="IPR019933">
    <property type="entry name" value="DivIVA_domain"/>
</dbReference>
<comment type="subcellular location">
    <subcellularLocation>
        <location evidence="1">Cytoplasm</location>
    </subcellularLocation>
</comment>
<feature type="compositionally biased region" description="Polar residues" evidence="8">
    <location>
        <begin position="225"/>
        <end position="235"/>
    </location>
</feature>
<name>A0A0R2G3H8_9LACO</name>
<dbReference type="Pfam" id="PF05103">
    <property type="entry name" value="DivIVA"/>
    <property type="match status" value="1"/>
</dbReference>
<protein>
    <submittedName>
        <fullName evidence="10">Cell-division initiation protein (Septum placement)</fullName>
    </submittedName>
</protein>
<keyword evidence="3" id="KW-0963">Cytoplasm</keyword>
<evidence type="ECO:0000256" key="7">
    <source>
        <dbReference type="SAM" id="Coils"/>
    </source>
</evidence>
<dbReference type="RefSeq" id="WP_082617829.1">
    <property type="nucleotide sequence ID" value="NZ_JQAT01000001.1"/>
</dbReference>
<feature type="compositionally biased region" description="Low complexity" evidence="8">
    <location>
        <begin position="201"/>
        <end position="223"/>
    </location>
</feature>
<dbReference type="EMBL" id="JQAZ01000001">
    <property type="protein sequence ID" value="KRN34102.1"/>
    <property type="molecule type" value="Genomic_DNA"/>
</dbReference>
<dbReference type="OrthoDB" id="9815492at2"/>
<dbReference type="Gene3D" id="6.10.250.660">
    <property type="match status" value="1"/>
</dbReference>
<keyword evidence="5 7" id="KW-0175">Coiled coil</keyword>
<evidence type="ECO:0000256" key="2">
    <source>
        <dbReference type="ARBA" id="ARBA00009008"/>
    </source>
</evidence>
<evidence type="ECO:0000256" key="5">
    <source>
        <dbReference type="ARBA" id="ARBA00023054"/>
    </source>
</evidence>
<gene>
    <name evidence="9" type="ORF">IV38_GL000253</name>
    <name evidence="10" type="ORF">IV40_GL000416</name>
</gene>
<dbReference type="Proteomes" id="UP000051751">
    <property type="component" value="Unassembled WGS sequence"/>
</dbReference>
<feature type="region of interest" description="Disordered" evidence="8">
    <location>
        <begin position="201"/>
        <end position="272"/>
    </location>
</feature>
<evidence type="ECO:0000256" key="1">
    <source>
        <dbReference type="ARBA" id="ARBA00004496"/>
    </source>
</evidence>
<evidence type="ECO:0000256" key="4">
    <source>
        <dbReference type="ARBA" id="ARBA00022618"/>
    </source>
</evidence>
<evidence type="ECO:0000313" key="12">
    <source>
        <dbReference type="Proteomes" id="UP000051751"/>
    </source>
</evidence>
<evidence type="ECO:0000313" key="11">
    <source>
        <dbReference type="Proteomes" id="UP000051645"/>
    </source>
</evidence>
<proteinExistence type="inferred from homology"/>
<comment type="caution">
    <text evidence="10">The sequence shown here is derived from an EMBL/GenBank/DDBJ whole genome shotgun (WGS) entry which is preliminary data.</text>
</comment>
<sequence length="272" mass="29762">MALTPLDIHNKQFNVRMRGYDQDQVNDFLEQISKDYEASLKENEDLKTKLQASEEKVTYFNELKDSLNQSILVAQEAADKVKTNATKEAEIIRSEAEKNAQDLLNTTTDKSNHILEDASERARKITVETEDLKKQTRVFRQRLQVMLESQLEVVKSPEWNELLAQDDSKTQQDISAQIASIDRGIADSASAAVDNIKATAVNSSAESSSSESADSSVASAADSKTVLSSSATMKSESAIEMPAGVSQEDYSVHSDTSAASSEAGSDAEQTKE</sequence>
<dbReference type="NCBIfam" id="TIGR03544">
    <property type="entry name" value="DivI1A_domain"/>
    <property type="match status" value="1"/>
</dbReference>
<dbReference type="PANTHER" id="PTHR35794:SF2">
    <property type="entry name" value="CELL DIVISION PROTEIN DIVIVA"/>
    <property type="match status" value="1"/>
</dbReference>
<evidence type="ECO:0000313" key="9">
    <source>
        <dbReference type="EMBL" id="KRN29369.1"/>
    </source>
</evidence>
<dbReference type="Proteomes" id="UP000051645">
    <property type="component" value="Unassembled WGS sequence"/>
</dbReference>
<dbReference type="PATRIC" id="fig|81857.3.peg.259"/>
<evidence type="ECO:0000313" key="10">
    <source>
        <dbReference type="EMBL" id="KRN34102.1"/>
    </source>
</evidence>
<feature type="compositionally biased region" description="Low complexity" evidence="8">
    <location>
        <begin position="254"/>
        <end position="272"/>
    </location>
</feature>
<evidence type="ECO:0000256" key="3">
    <source>
        <dbReference type="ARBA" id="ARBA00022490"/>
    </source>
</evidence>
<evidence type="ECO:0000256" key="8">
    <source>
        <dbReference type="SAM" id="MobiDB-lite"/>
    </source>
</evidence>